<evidence type="ECO:0000256" key="4">
    <source>
        <dbReference type="ARBA" id="ARBA00022448"/>
    </source>
</evidence>
<dbReference type="GO" id="GO:0004129">
    <property type="term" value="F:cytochrome-c oxidase activity"/>
    <property type="evidence" value="ECO:0007669"/>
    <property type="project" value="UniProtKB-EC"/>
</dbReference>
<dbReference type="InterPro" id="IPR036927">
    <property type="entry name" value="Cyt_c_oxase-like_su1_sf"/>
</dbReference>
<keyword evidence="8 18" id="KW-0479">Metal-binding</keyword>
<feature type="transmembrane region" description="Helical" evidence="18">
    <location>
        <begin position="120"/>
        <end position="144"/>
    </location>
</feature>
<evidence type="ECO:0000313" key="20">
    <source>
        <dbReference type="EMBL" id="BDE05104.1"/>
    </source>
</evidence>
<dbReference type="Proteomes" id="UP001317532">
    <property type="component" value="Chromosome"/>
</dbReference>
<evidence type="ECO:0000256" key="16">
    <source>
        <dbReference type="ARBA" id="ARBA00047816"/>
    </source>
</evidence>
<dbReference type="InterPro" id="IPR000883">
    <property type="entry name" value="Cyt_C_Oxase_1"/>
</dbReference>
<evidence type="ECO:0000256" key="6">
    <source>
        <dbReference type="ARBA" id="ARBA00022660"/>
    </source>
</evidence>
<feature type="transmembrane region" description="Helical" evidence="18">
    <location>
        <begin position="204"/>
        <end position="231"/>
    </location>
</feature>
<keyword evidence="11 18" id="KW-1133">Transmembrane helix</keyword>
<gene>
    <name evidence="20" type="primary">ctaD</name>
    <name evidence="20" type="ORF">WPS_03800</name>
</gene>
<evidence type="ECO:0000256" key="17">
    <source>
        <dbReference type="RuleBase" id="RU000370"/>
    </source>
</evidence>
<name>A0AAN1XSX3_UNVUL</name>
<accession>A0AAN1XSX3</accession>
<evidence type="ECO:0000256" key="10">
    <source>
        <dbReference type="ARBA" id="ARBA00022982"/>
    </source>
</evidence>
<dbReference type="GO" id="GO:0015990">
    <property type="term" value="P:electron transport coupled proton transport"/>
    <property type="evidence" value="ECO:0007669"/>
    <property type="project" value="InterPro"/>
</dbReference>
<evidence type="ECO:0000256" key="5">
    <source>
        <dbReference type="ARBA" id="ARBA00022617"/>
    </source>
</evidence>
<keyword evidence="12 18" id="KW-0408">Iron</keyword>
<evidence type="ECO:0000256" key="8">
    <source>
        <dbReference type="ARBA" id="ARBA00022723"/>
    </source>
</evidence>
<dbReference type="EC" id="7.1.1.9" evidence="18"/>
<feature type="transmembrane region" description="Helical" evidence="18">
    <location>
        <begin position="164"/>
        <end position="192"/>
    </location>
</feature>
<keyword evidence="5 17" id="KW-0349">Heme</keyword>
<dbReference type="GO" id="GO:0022904">
    <property type="term" value="P:respiratory electron transport chain"/>
    <property type="evidence" value="ECO:0007669"/>
    <property type="project" value="TreeGrafter"/>
</dbReference>
<comment type="pathway">
    <text evidence="2 18">Energy metabolism; oxidative phosphorylation.</text>
</comment>
<feature type="transmembrane region" description="Helical" evidence="18">
    <location>
        <begin position="470"/>
        <end position="493"/>
    </location>
</feature>
<keyword evidence="7 17" id="KW-0812">Transmembrane</keyword>
<feature type="transmembrane region" description="Helical" evidence="18">
    <location>
        <begin position="358"/>
        <end position="379"/>
    </location>
</feature>
<evidence type="ECO:0000256" key="1">
    <source>
        <dbReference type="ARBA" id="ARBA00004141"/>
    </source>
</evidence>
<dbReference type="PROSITE" id="PS50855">
    <property type="entry name" value="COX1"/>
    <property type="match status" value="1"/>
</dbReference>
<evidence type="ECO:0000256" key="15">
    <source>
        <dbReference type="ARBA" id="ARBA00025218"/>
    </source>
</evidence>
<keyword evidence="10 17" id="KW-0249">Electron transport</keyword>
<comment type="similarity">
    <text evidence="3 17">Belongs to the heme-copper respiratory oxidase family.</text>
</comment>
<feature type="transmembrane region" description="Helical" evidence="18">
    <location>
        <begin position="429"/>
        <end position="450"/>
    </location>
</feature>
<dbReference type="GO" id="GO:0005886">
    <property type="term" value="C:plasma membrane"/>
    <property type="evidence" value="ECO:0007669"/>
    <property type="project" value="UniProtKB-SubCell"/>
</dbReference>
<evidence type="ECO:0000256" key="9">
    <source>
        <dbReference type="ARBA" id="ARBA00022967"/>
    </source>
</evidence>
<evidence type="ECO:0000256" key="2">
    <source>
        <dbReference type="ARBA" id="ARBA00004673"/>
    </source>
</evidence>
<dbReference type="KEGG" id="vab:WPS_03800"/>
<dbReference type="GO" id="GO:0046872">
    <property type="term" value="F:metal ion binding"/>
    <property type="evidence" value="ECO:0007669"/>
    <property type="project" value="UniProtKB-KW"/>
</dbReference>
<dbReference type="PANTHER" id="PTHR10422">
    <property type="entry name" value="CYTOCHROME C OXIDASE SUBUNIT 1"/>
    <property type="match status" value="1"/>
</dbReference>
<reference evidence="20 21" key="1">
    <citation type="journal article" date="2022" name="ISME Commun">
        <title>Vulcanimicrobium alpinus gen. nov. sp. nov., the first cultivated representative of the candidate phylum 'Eremiobacterota', is a metabolically versatile aerobic anoxygenic phototroph.</title>
        <authorList>
            <person name="Yabe S."/>
            <person name="Muto K."/>
            <person name="Abe K."/>
            <person name="Yokota A."/>
            <person name="Staudigel H."/>
            <person name="Tebo B.M."/>
        </authorList>
    </citation>
    <scope>NUCLEOTIDE SEQUENCE [LARGE SCALE GENOMIC DNA]</scope>
    <source>
        <strain evidence="20 21">WC8-2</strain>
    </source>
</reference>
<evidence type="ECO:0000259" key="19">
    <source>
        <dbReference type="PROSITE" id="PS50855"/>
    </source>
</evidence>
<keyword evidence="9" id="KW-1278">Translocase</keyword>
<keyword evidence="21" id="KW-1185">Reference proteome</keyword>
<organism evidence="20 21">
    <name type="scientific">Vulcanimicrobium alpinum</name>
    <dbReference type="NCBI Taxonomy" id="3016050"/>
    <lineage>
        <taxon>Bacteria</taxon>
        <taxon>Bacillati</taxon>
        <taxon>Vulcanimicrobiota</taxon>
        <taxon>Vulcanimicrobiia</taxon>
        <taxon>Vulcanimicrobiales</taxon>
        <taxon>Vulcanimicrobiaceae</taxon>
        <taxon>Vulcanimicrobium</taxon>
    </lineage>
</organism>
<protein>
    <recommendedName>
        <fullName evidence="18">Cytochrome c oxidase subunit 1</fullName>
        <ecNumber evidence="18">7.1.1.9</ecNumber>
    </recommendedName>
</protein>
<feature type="transmembrane region" description="Helical" evidence="18">
    <location>
        <begin position="89"/>
        <end position="108"/>
    </location>
</feature>
<dbReference type="RefSeq" id="WP_317996169.1">
    <property type="nucleotide sequence ID" value="NZ_AP025523.1"/>
</dbReference>
<feature type="transmembrane region" description="Helical" evidence="18">
    <location>
        <begin position="321"/>
        <end position="346"/>
    </location>
</feature>
<dbReference type="PROSITE" id="PS00077">
    <property type="entry name" value="COX1_CUB"/>
    <property type="match status" value="1"/>
</dbReference>
<dbReference type="SUPFAM" id="SSF81442">
    <property type="entry name" value="Cytochrome c oxidase subunit I-like"/>
    <property type="match status" value="1"/>
</dbReference>
<comment type="catalytic activity">
    <reaction evidence="16 18">
        <text>4 Fe(II)-[cytochrome c] + O2 + 8 H(+)(in) = 4 Fe(III)-[cytochrome c] + 2 H2O + 4 H(+)(out)</text>
        <dbReference type="Rhea" id="RHEA:11436"/>
        <dbReference type="Rhea" id="RHEA-COMP:10350"/>
        <dbReference type="Rhea" id="RHEA-COMP:14399"/>
        <dbReference type="ChEBI" id="CHEBI:15377"/>
        <dbReference type="ChEBI" id="CHEBI:15378"/>
        <dbReference type="ChEBI" id="CHEBI:15379"/>
        <dbReference type="ChEBI" id="CHEBI:29033"/>
        <dbReference type="ChEBI" id="CHEBI:29034"/>
        <dbReference type="EC" id="7.1.1.9"/>
    </reaction>
</comment>
<dbReference type="GO" id="GO:0020037">
    <property type="term" value="F:heme binding"/>
    <property type="evidence" value="ECO:0007669"/>
    <property type="project" value="InterPro"/>
</dbReference>
<comment type="function">
    <text evidence="15 18">Cytochrome c oxidase is the component of the respiratory chain that catalyzes the reduction of oxygen to water. Subunits 1-3 form the functional core of the enzyme complex. CO I is the catalytic subunit of the enzyme. Electrons originating in cytochrome c are transferred via the copper A center of subunit 2 and heme A of subunit 1 to the bimetallic center formed by heme A3 and copper B.</text>
</comment>
<evidence type="ECO:0000256" key="12">
    <source>
        <dbReference type="ARBA" id="ARBA00023004"/>
    </source>
</evidence>
<comment type="subcellular location">
    <subcellularLocation>
        <location evidence="18">Cell membrane</location>
        <topology evidence="18">Multi-pass membrane protein</topology>
    </subcellularLocation>
    <subcellularLocation>
        <location evidence="1">Membrane</location>
        <topology evidence="1">Multi-pass membrane protein</topology>
    </subcellularLocation>
</comment>
<evidence type="ECO:0000256" key="11">
    <source>
        <dbReference type="ARBA" id="ARBA00022989"/>
    </source>
</evidence>
<keyword evidence="4 17" id="KW-0813">Transport</keyword>
<dbReference type="NCBIfam" id="TIGR02891">
    <property type="entry name" value="CtaD_CoxA"/>
    <property type="match status" value="1"/>
</dbReference>
<dbReference type="InterPro" id="IPR023616">
    <property type="entry name" value="Cyt_c_oxase-like_su1_dom"/>
</dbReference>
<feature type="transmembrane region" description="Helical" evidence="18">
    <location>
        <begin position="287"/>
        <end position="309"/>
    </location>
</feature>
<dbReference type="EMBL" id="AP025523">
    <property type="protein sequence ID" value="BDE05104.1"/>
    <property type="molecule type" value="Genomic_DNA"/>
</dbReference>
<dbReference type="InterPro" id="IPR023615">
    <property type="entry name" value="Cyt_c_Oxase_su1_BS"/>
</dbReference>
<evidence type="ECO:0000256" key="3">
    <source>
        <dbReference type="ARBA" id="ARBA00009578"/>
    </source>
</evidence>
<dbReference type="AlphaFoldDB" id="A0AAN1XSX3"/>
<dbReference type="InterPro" id="IPR014241">
    <property type="entry name" value="Cyt_c_oxidase_su1_bac"/>
</dbReference>
<dbReference type="GO" id="GO:0009060">
    <property type="term" value="P:aerobic respiration"/>
    <property type="evidence" value="ECO:0007669"/>
    <property type="project" value="InterPro"/>
</dbReference>
<sequence length="568" mass="63174">MATLAPGVKTGSYHAVLDHIHPEPTSFIRKYIFSIDHKVIGIQYMITGGLFFLIAGLLAEIIRVQLLSPQNTFVTAATYNQVYSMHGSAMVWMVIIPLVTGAFGNFVMPLQIGARDVAFPWLNLAAFWMFPVAGVILFSSFLIGAPDAGWTEYPPISLQGPPGTTMWCIAIFLIGISSTLTGINFIVTIVKMRAPGMTFTRMPLFVWAQLATAGLSFIATTALAGALLALFLERTFGVPFYDPKHGGSPLLWQHMFWFYSHPAVYIMILPAFGIVSEVLPTFSRKPIFGYKMIAFSSVAIALLGFSVWAHHMFTSGMVPWLQLPFMILTMVIAVPTGIKIFSWMATLWGGSIRWTTPMLFATGFLITFTCGGLTGFFLAAVPADYHEHGTYFVVAHFHYVLYGGSVMGLFAGIYYWWPKMTGRMYDERLGQIHFWITFLAFNGTFMPMHWLGLMGMPRRVPYYDPAYQFWNQFASVSSFVLAASMLLFLYNLFTSFRSGKIAGPNPWGARTLEWMIASPPPYYNYKKIPAVLATPYDFGNPLPYIGLDAAPGATEATPTMSSHPVPAY</sequence>
<keyword evidence="13 18" id="KW-0186">Copper</keyword>
<feature type="domain" description="Cytochrome oxidase subunit I profile" evidence="19">
    <location>
        <begin position="27"/>
        <end position="532"/>
    </location>
</feature>
<keyword evidence="18" id="KW-1003">Cell membrane</keyword>
<dbReference type="Pfam" id="PF00115">
    <property type="entry name" value="COX1"/>
    <property type="match status" value="1"/>
</dbReference>
<evidence type="ECO:0000256" key="13">
    <source>
        <dbReference type="ARBA" id="ARBA00023008"/>
    </source>
</evidence>
<proteinExistence type="inferred from homology"/>
<feature type="transmembrane region" description="Helical" evidence="18">
    <location>
        <begin position="399"/>
        <end position="417"/>
    </location>
</feature>
<evidence type="ECO:0000256" key="7">
    <source>
        <dbReference type="ARBA" id="ARBA00022692"/>
    </source>
</evidence>
<keyword evidence="6 17" id="KW-0679">Respiratory chain</keyword>
<evidence type="ECO:0000313" key="21">
    <source>
        <dbReference type="Proteomes" id="UP001317532"/>
    </source>
</evidence>
<evidence type="ECO:0000256" key="18">
    <source>
        <dbReference type="RuleBase" id="RU363061"/>
    </source>
</evidence>
<keyword evidence="14 18" id="KW-0472">Membrane</keyword>
<evidence type="ECO:0000256" key="14">
    <source>
        <dbReference type="ARBA" id="ARBA00023136"/>
    </source>
</evidence>
<feature type="transmembrane region" description="Helical" evidence="18">
    <location>
        <begin position="251"/>
        <end position="275"/>
    </location>
</feature>
<feature type="transmembrane region" description="Helical" evidence="18">
    <location>
        <begin position="39"/>
        <end position="59"/>
    </location>
</feature>
<dbReference type="Gene3D" id="1.20.210.10">
    <property type="entry name" value="Cytochrome c oxidase-like, subunit I domain"/>
    <property type="match status" value="1"/>
</dbReference>
<dbReference type="PANTHER" id="PTHR10422:SF18">
    <property type="entry name" value="CYTOCHROME C OXIDASE SUBUNIT 1"/>
    <property type="match status" value="1"/>
</dbReference>
<dbReference type="PRINTS" id="PR01165">
    <property type="entry name" value="CYCOXIDASEI"/>
</dbReference>